<keyword evidence="2" id="KW-0812">Transmembrane</keyword>
<feature type="compositionally biased region" description="Polar residues" evidence="1">
    <location>
        <begin position="58"/>
        <end position="67"/>
    </location>
</feature>
<name>A0ABN6SGI6_9BIFI</name>
<feature type="region of interest" description="Disordered" evidence="1">
    <location>
        <begin position="27"/>
        <end position="87"/>
    </location>
</feature>
<reference evidence="4 5" key="1">
    <citation type="journal article" date="2023" name="Microbiol. Spectr.">
        <title>Symbiosis of Carpenter Bees with Uncharacterized Lactic Acid Bacteria Showing NAD Auxotrophy.</title>
        <authorList>
            <person name="Kawasaki S."/>
            <person name="Ozawa K."/>
            <person name="Mori T."/>
            <person name="Yamamoto A."/>
            <person name="Ito M."/>
            <person name="Ohkuma M."/>
            <person name="Sakamoto M."/>
            <person name="Matsutani M."/>
        </authorList>
    </citation>
    <scope>NUCLEOTIDE SEQUENCE [LARGE SCALE GENOMIC DNA]</scope>
    <source>
        <strain evidence="4 5">Kim37-2</strain>
    </source>
</reference>
<feature type="compositionally biased region" description="Low complexity" evidence="1">
    <location>
        <begin position="41"/>
        <end position="57"/>
    </location>
</feature>
<dbReference type="Pfam" id="PF13240">
    <property type="entry name" value="Zn_Ribbon_1"/>
    <property type="match status" value="1"/>
</dbReference>
<accession>A0ABN6SGI6</accession>
<keyword evidence="5" id="KW-1185">Reference proteome</keyword>
<evidence type="ECO:0000256" key="2">
    <source>
        <dbReference type="SAM" id="Phobius"/>
    </source>
</evidence>
<feature type="domain" description="Zinc-ribbon" evidence="3">
    <location>
        <begin position="3"/>
        <end position="24"/>
    </location>
</feature>
<feature type="transmembrane region" description="Helical" evidence="2">
    <location>
        <begin position="96"/>
        <end position="115"/>
    </location>
</feature>
<dbReference type="EMBL" id="AP026798">
    <property type="protein sequence ID" value="BDR53690.1"/>
    <property type="molecule type" value="Genomic_DNA"/>
</dbReference>
<keyword evidence="2" id="KW-1133">Transmembrane helix</keyword>
<dbReference type="Proteomes" id="UP001321766">
    <property type="component" value="Chromosome"/>
</dbReference>
<evidence type="ECO:0000259" key="3">
    <source>
        <dbReference type="Pfam" id="PF13240"/>
    </source>
</evidence>
<evidence type="ECO:0000313" key="5">
    <source>
        <dbReference type="Proteomes" id="UP001321766"/>
    </source>
</evidence>
<feature type="compositionally biased region" description="Low complexity" evidence="1">
    <location>
        <begin position="68"/>
        <end position="82"/>
    </location>
</feature>
<sequence>MTCANCGSPLNNGANFCPACGAPVQSVAPAQPVSNEQPTDVVQPTNVAQAQPVVQVQSNPEPSQPEETYSQSSQTPAATSTVETKKESKPKKKSHFWWWVAAAVVVVFLLSRGFIGKGGVSSGSSPVSVDDFAAYIENKNYTPNPGNSALLQIIGDDISDKSWVGTGDGVYDAQVVCGSDHYRIRYATSGSAKGWQLYQLNTPVYKSIQEDLPKCAVE</sequence>
<protein>
    <recommendedName>
        <fullName evidence="3">Zinc-ribbon domain-containing protein</fullName>
    </recommendedName>
</protein>
<evidence type="ECO:0000313" key="4">
    <source>
        <dbReference type="EMBL" id="BDR53690.1"/>
    </source>
</evidence>
<keyword evidence="2" id="KW-0472">Membrane</keyword>
<proteinExistence type="predicted"/>
<gene>
    <name evidence="4" type="ORF">KIM372_15970</name>
</gene>
<dbReference type="InterPro" id="IPR026870">
    <property type="entry name" value="Zinc_ribbon_dom"/>
</dbReference>
<organism evidence="4 5">
    <name type="scientific">Bombiscardovia nodaiensis</name>
    <dbReference type="NCBI Taxonomy" id="2932181"/>
    <lineage>
        <taxon>Bacteria</taxon>
        <taxon>Bacillati</taxon>
        <taxon>Actinomycetota</taxon>
        <taxon>Actinomycetes</taxon>
        <taxon>Bifidobacteriales</taxon>
        <taxon>Bifidobacteriaceae</taxon>
        <taxon>Bombiscardovia</taxon>
    </lineage>
</organism>
<evidence type="ECO:0000256" key="1">
    <source>
        <dbReference type="SAM" id="MobiDB-lite"/>
    </source>
</evidence>